<keyword evidence="5" id="KW-1185">Reference proteome</keyword>
<dbReference type="OrthoDB" id="1449234at2"/>
<evidence type="ECO:0000256" key="2">
    <source>
        <dbReference type="SAM" id="SignalP"/>
    </source>
</evidence>
<dbReference type="RefSeq" id="WP_090230570.1">
    <property type="nucleotide sequence ID" value="NZ_FOZP01000011.1"/>
</dbReference>
<dbReference type="AlphaFoldDB" id="A0A1I6SUH8"/>
<feature type="chain" id="PRO_5011711270" evidence="2">
    <location>
        <begin position="19"/>
        <end position="119"/>
    </location>
</feature>
<dbReference type="STRING" id="593133.SAMN04488006_0138"/>
<name>A0A1I6SUH8_9FLAO</name>
<dbReference type="Proteomes" id="UP000199312">
    <property type="component" value="Unassembled WGS sequence"/>
</dbReference>
<organism evidence="4 5">
    <name type="scientific">Lutibacter maritimus</name>
    <dbReference type="NCBI Taxonomy" id="593133"/>
    <lineage>
        <taxon>Bacteria</taxon>
        <taxon>Pseudomonadati</taxon>
        <taxon>Bacteroidota</taxon>
        <taxon>Flavobacteriia</taxon>
        <taxon>Flavobacteriales</taxon>
        <taxon>Flavobacteriaceae</taxon>
        <taxon>Lutibacter</taxon>
    </lineage>
</organism>
<dbReference type="InterPro" id="IPR026444">
    <property type="entry name" value="Secre_tail"/>
</dbReference>
<protein>
    <submittedName>
        <fullName evidence="4">Por secretion system C-terminal sorting domain-containing protein</fullName>
    </submittedName>
</protein>
<evidence type="ECO:0000313" key="5">
    <source>
        <dbReference type="Proteomes" id="UP000199312"/>
    </source>
</evidence>
<accession>A0A1I6SUH8</accession>
<dbReference type="NCBIfam" id="TIGR04183">
    <property type="entry name" value="Por_Secre_tail"/>
    <property type="match status" value="1"/>
</dbReference>
<evidence type="ECO:0000259" key="3">
    <source>
        <dbReference type="Pfam" id="PF18962"/>
    </source>
</evidence>
<dbReference type="Pfam" id="PF18962">
    <property type="entry name" value="Por_Secre_tail"/>
    <property type="match status" value="1"/>
</dbReference>
<evidence type="ECO:0000256" key="1">
    <source>
        <dbReference type="ARBA" id="ARBA00022729"/>
    </source>
</evidence>
<keyword evidence="1 2" id="KW-0732">Signal</keyword>
<evidence type="ECO:0000313" key="4">
    <source>
        <dbReference type="EMBL" id="SFS80587.1"/>
    </source>
</evidence>
<sequence length="119" mass="13424">MKKLLLITFLLVTTIGFCQQNFNGNGAINKNQTIETILSLSAYPNPFTIKTRINFISSKDQIIEFTVKNLLGKTVYLEKIDASSGNNSIIFNRNNLSPGMYIYSLQTETEVISKRLVIK</sequence>
<feature type="domain" description="Secretion system C-terminal sorting" evidence="3">
    <location>
        <begin position="43"/>
        <end position="118"/>
    </location>
</feature>
<reference evidence="5" key="1">
    <citation type="submission" date="2016-10" db="EMBL/GenBank/DDBJ databases">
        <authorList>
            <person name="Varghese N."/>
            <person name="Submissions S."/>
        </authorList>
    </citation>
    <scope>NUCLEOTIDE SEQUENCE [LARGE SCALE GENOMIC DNA]</scope>
    <source>
        <strain evidence="5">DSM 24450</strain>
    </source>
</reference>
<feature type="signal peptide" evidence="2">
    <location>
        <begin position="1"/>
        <end position="18"/>
    </location>
</feature>
<gene>
    <name evidence="4" type="ORF">SAMN04488006_0138</name>
</gene>
<dbReference type="EMBL" id="FOZP01000011">
    <property type="protein sequence ID" value="SFS80587.1"/>
    <property type="molecule type" value="Genomic_DNA"/>
</dbReference>
<proteinExistence type="predicted"/>